<dbReference type="EMBL" id="JAPRAT010000022">
    <property type="protein sequence ID" value="MCZ0703789.1"/>
    <property type="molecule type" value="Genomic_DNA"/>
</dbReference>
<dbReference type="RefSeq" id="WP_268780554.1">
    <property type="nucleotide sequence ID" value="NZ_JAPRAT010000022.1"/>
</dbReference>
<evidence type="ECO:0008006" key="3">
    <source>
        <dbReference type="Google" id="ProtNLM"/>
    </source>
</evidence>
<comment type="caution">
    <text evidence="1">The sequence shown here is derived from an EMBL/GenBank/DDBJ whole genome shotgun (WGS) entry which is preliminary data.</text>
</comment>
<proteinExistence type="predicted"/>
<dbReference type="AlphaFoldDB" id="A0A9J6RE97"/>
<dbReference type="Proteomes" id="UP001084197">
    <property type="component" value="Unassembled WGS sequence"/>
</dbReference>
<accession>A0A9J6RE97</accession>
<evidence type="ECO:0000313" key="1">
    <source>
        <dbReference type="EMBL" id="MCZ0703789.1"/>
    </source>
</evidence>
<sequence>MVDGDFQKNLNEISNNLIQVHVSDILNRLNISQSNKRLRELSMDEKVKIKQSVEGLQAQTEAFLSNQQSNENTTAQTEALIEQLRQIERKK</sequence>
<evidence type="ECO:0000313" key="2">
    <source>
        <dbReference type="Proteomes" id="UP001084197"/>
    </source>
</evidence>
<gene>
    <name evidence="1" type="ORF">OWO01_11205</name>
</gene>
<protein>
    <recommendedName>
        <fullName evidence="3">Spore coat protein</fullName>
    </recommendedName>
</protein>
<name>A0A9J6RE97_9BACI</name>
<reference evidence="1" key="1">
    <citation type="submission" date="2022-11" db="EMBL/GenBank/DDBJ databases">
        <title>WGS of Natronobacillus azotifigens 24KS-1, an anaerobic diazotrophic haloalkaliphile from soda-rich habitats.</title>
        <authorList>
            <person name="Sorokin D.Y."/>
            <person name="Merkel A.Y."/>
        </authorList>
    </citation>
    <scope>NUCLEOTIDE SEQUENCE</scope>
    <source>
        <strain evidence="1">24KS-1</strain>
    </source>
</reference>
<keyword evidence="2" id="KW-1185">Reference proteome</keyword>
<organism evidence="1 2">
    <name type="scientific">Natronobacillus azotifigens</name>
    <dbReference type="NCBI Taxonomy" id="472978"/>
    <lineage>
        <taxon>Bacteria</taxon>
        <taxon>Bacillati</taxon>
        <taxon>Bacillota</taxon>
        <taxon>Bacilli</taxon>
        <taxon>Bacillales</taxon>
        <taxon>Bacillaceae</taxon>
        <taxon>Natronobacillus</taxon>
    </lineage>
</organism>